<dbReference type="OrthoDB" id="5297879at2"/>
<dbReference type="PANTHER" id="PTHR38097:SF2">
    <property type="entry name" value="DNA-BINDING PROTEIN STPA"/>
    <property type="match status" value="1"/>
</dbReference>
<accession>Q5NZI5</accession>
<dbReference type="InterPro" id="IPR037150">
    <property type="entry name" value="H-NS_C_dom_sf"/>
</dbReference>
<reference evidence="6 7" key="1">
    <citation type="journal article" date="2005" name="Arch. Microbiol.">
        <title>The genome sequence of an anaerobic aromatic-degrading denitrifying bacterium, strain EbN1.</title>
        <authorList>
            <person name="Rabus R."/>
            <person name="Kube M."/>
            <person name="Heider J."/>
            <person name="Beck A."/>
            <person name="Heitmann K."/>
            <person name="Widdel F."/>
            <person name="Reinhardt R."/>
        </authorList>
    </citation>
    <scope>NUCLEOTIDE SEQUENCE [LARGE SCALE GENOMIC DNA]</scope>
    <source>
        <strain evidence="6 7">EbN1</strain>
    </source>
</reference>
<dbReference type="RefSeq" id="WP_011239189.1">
    <property type="nucleotide sequence ID" value="NC_006513.1"/>
</dbReference>
<keyword evidence="7" id="KW-1185">Reference proteome</keyword>
<organism evidence="6 7">
    <name type="scientific">Aromatoleum aromaticum (strain DSM 19018 / LMG 30748 / EbN1)</name>
    <name type="common">Azoarcus sp. (strain EbN1)</name>
    <dbReference type="NCBI Taxonomy" id="76114"/>
    <lineage>
        <taxon>Bacteria</taxon>
        <taxon>Pseudomonadati</taxon>
        <taxon>Pseudomonadota</taxon>
        <taxon>Betaproteobacteria</taxon>
        <taxon>Rhodocyclales</taxon>
        <taxon>Rhodocyclaceae</taxon>
        <taxon>Aromatoleum</taxon>
    </lineage>
</organism>
<dbReference type="STRING" id="76114.ebB211"/>
<dbReference type="SUPFAM" id="SSF81273">
    <property type="entry name" value="H-NS histone-like proteins"/>
    <property type="match status" value="1"/>
</dbReference>
<feature type="domain" description="DNA-binding protein H-NS-like C-terminal" evidence="5">
    <location>
        <begin position="60"/>
        <end position="104"/>
    </location>
</feature>
<evidence type="ECO:0000256" key="1">
    <source>
        <dbReference type="ARBA" id="ARBA00004453"/>
    </source>
</evidence>
<dbReference type="KEGG" id="eba:ebB211"/>
<keyword evidence="3" id="KW-0963">Cytoplasm</keyword>
<dbReference type="Gene3D" id="4.10.430.10">
    <property type="entry name" value="Histone-like protein H-NS, C-terminal domain"/>
    <property type="match status" value="1"/>
</dbReference>
<dbReference type="Pfam" id="PF00816">
    <property type="entry name" value="Histone_HNS"/>
    <property type="match status" value="1"/>
</dbReference>
<sequence>MSTYQEILAQIEALKQQAEEMRQAEIAGVIADIRQKISDYNLSAADLGFGAPARGEKPAAGKRGTVKAKYRNPAAGASWSGRGVMPKWLKAELEAGKAKEAFLIADEEAQVR</sequence>
<dbReference type="AlphaFoldDB" id="Q5NZI5"/>
<comment type="subcellular location">
    <subcellularLocation>
        <location evidence="1">Cytoplasm</location>
        <location evidence="1">Nucleoid</location>
    </subcellularLocation>
</comment>
<dbReference type="GO" id="GO:0009295">
    <property type="term" value="C:nucleoid"/>
    <property type="evidence" value="ECO:0007669"/>
    <property type="project" value="UniProtKB-SubCell"/>
</dbReference>
<dbReference type="HOGENOM" id="CLU_117503_5_1_4"/>
<dbReference type="eggNOG" id="COG2916">
    <property type="taxonomic scope" value="Bacteria"/>
</dbReference>
<dbReference type="EMBL" id="CR555306">
    <property type="protein sequence ID" value="CAI09529.1"/>
    <property type="molecule type" value="Genomic_DNA"/>
</dbReference>
<evidence type="ECO:0000256" key="2">
    <source>
        <dbReference type="ARBA" id="ARBA00010610"/>
    </source>
</evidence>
<dbReference type="InterPro" id="IPR027444">
    <property type="entry name" value="H-NS_C_dom"/>
</dbReference>
<name>Q5NZI5_AROAE</name>
<dbReference type="SMART" id="SM00528">
    <property type="entry name" value="HNS"/>
    <property type="match status" value="1"/>
</dbReference>
<dbReference type="GO" id="GO:0003677">
    <property type="term" value="F:DNA binding"/>
    <property type="evidence" value="ECO:0007669"/>
    <property type="project" value="UniProtKB-KW"/>
</dbReference>
<evidence type="ECO:0000313" key="7">
    <source>
        <dbReference type="Proteomes" id="UP000006552"/>
    </source>
</evidence>
<protein>
    <submittedName>
        <fullName evidence="6">HNS-like transcription regulator protein</fullName>
    </submittedName>
</protein>
<keyword evidence="4" id="KW-0238">DNA-binding</keyword>
<evidence type="ECO:0000313" key="6">
    <source>
        <dbReference type="EMBL" id="CAI09529.1"/>
    </source>
</evidence>
<evidence type="ECO:0000256" key="3">
    <source>
        <dbReference type="ARBA" id="ARBA00022490"/>
    </source>
</evidence>
<comment type="similarity">
    <text evidence="2">Belongs to the histone-like protein H-NS family.</text>
</comment>
<gene>
    <name evidence="6" type="ORF">ebB211</name>
</gene>
<dbReference type="Proteomes" id="UP000006552">
    <property type="component" value="Chromosome"/>
</dbReference>
<proteinExistence type="inferred from homology"/>
<evidence type="ECO:0000259" key="5">
    <source>
        <dbReference type="SMART" id="SM00528"/>
    </source>
</evidence>
<evidence type="ECO:0000256" key="4">
    <source>
        <dbReference type="ARBA" id="ARBA00023125"/>
    </source>
</evidence>
<dbReference type="PANTHER" id="PTHR38097">
    <property type="match status" value="1"/>
</dbReference>